<evidence type="ECO:0000313" key="5">
    <source>
        <dbReference type="Proteomes" id="UP000294847"/>
    </source>
</evidence>
<dbReference type="Pfam" id="PF22974">
    <property type="entry name" value="DUF7029"/>
    <property type="match status" value="1"/>
</dbReference>
<feature type="compositionally biased region" description="Low complexity" evidence="1">
    <location>
        <begin position="904"/>
        <end position="914"/>
    </location>
</feature>
<dbReference type="Proteomes" id="UP000294847">
    <property type="component" value="Chromosome 1"/>
</dbReference>
<proteinExistence type="predicted"/>
<evidence type="ECO:0000259" key="3">
    <source>
        <dbReference type="Pfam" id="PF22974"/>
    </source>
</evidence>
<feature type="compositionally biased region" description="Basic and acidic residues" evidence="1">
    <location>
        <begin position="385"/>
        <end position="401"/>
    </location>
</feature>
<feature type="region of interest" description="Disordered" evidence="1">
    <location>
        <begin position="900"/>
        <end position="928"/>
    </location>
</feature>
<name>A0A4P7N2M2_PYROR</name>
<feature type="region of interest" description="Disordered" evidence="1">
    <location>
        <begin position="673"/>
        <end position="766"/>
    </location>
</feature>
<feature type="signal peptide" evidence="2">
    <location>
        <begin position="1"/>
        <end position="18"/>
    </location>
</feature>
<reference evidence="4 5" key="1">
    <citation type="journal article" date="2019" name="Mol. Biol. Evol.">
        <title>Blast fungal genomes show frequent chromosomal changes, gene gains and losses, and effector gene turnover.</title>
        <authorList>
            <person name="Gomez Luciano L.B."/>
            <person name="Jason Tsai I."/>
            <person name="Chuma I."/>
            <person name="Tosa Y."/>
            <person name="Chen Y.H."/>
            <person name="Li J.Y."/>
            <person name="Li M.Y."/>
            <person name="Jade Lu M.Y."/>
            <person name="Nakayashiki H."/>
            <person name="Li W.H."/>
        </authorList>
    </citation>
    <scope>NUCLEOTIDE SEQUENCE [LARGE SCALE GENOMIC DNA]</scope>
    <source>
        <strain evidence="4">MZ5-1-6</strain>
    </source>
</reference>
<feature type="compositionally biased region" description="Polar residues" evidence="1">
    <location>
        <begin position="38"/>
        <end position="56"/>
    </location>
</feature>
<feature type="chain" id="PRO_5043534438" description="DUF7029 domain-containing protein" evidence="2">
    <location>
        <begin position="19"/>
        <end position="1022"/>
    </location>
</feature>
<evidence type="ECO:0000313" key="4">
    <source>
        <dbReference type="EMBL" id="QBZ54154.1"/>
    </source>
</evidence>
<protein>
    <recommendedName>
        <fullName evidence="3">DUF7029 domain-containing protein</fullName>
    </recommendedName>
</protein>
<evidence type="ECO:0000256" key="2">
    <source>
        <dbReference type="SAM" id="SignalP"/>
    </source>
</evidence>
<feature type="compositionally biased region" description="Low complexity" evidence="1">
    <location>
        <begin position="680"/>
        <end position="696"/>
    </location>
</feature>
<dbReference type="VEuPathDB" id="FungiDB:M_BR32_EuGene_00094311"/>
<dbReference type="AlphaFoldDB" id="A0A4P7N2M2"/>
<feature type="compositionally biased region" description="Low complexity" evidence="1">
    <location>
        <begin position="256"/>
        <end position="275"/>
    </location>
</feature>
<sequence length="1022" mass="106648">MLSKLLLVALAGASSVLAEGFNVTIVYVEPPGGCTTANQSTCASNPPDSGSLSVSEPPQPGPITTLPPATHWSTCTRCISNLVPKEPETPCPLYYGNADPCKEGYFGTLTYFFKASVVVLDHFALATVEYDAASGSLSVGFQSREAFAKVSSSWAAGIVLVANVPNCGSATDRCYFSVTGLEASDASLTIVAAGKASDPEKLINKAEAEWGWWVPRPGSLLCSLSGGGQGSGSNGSGSNGPGASPGPGSGNGNGNGNSANNGNGNGTYTNGTQQSSFSEDRTRCVAPVDTVHGLPTACFGPYFDDDLDDQMGYSNIDTLGEFDNFIDELAPGDDNAIQRRWLIKSIFNKIIPKPILNVAKAIIAPIQKLTTISGSISKDLSFKIPDSRSDNPDAKRLKDPSLKQTQSPWGDAVLLKSFGSSPQSLDEPTGQGAAGYLNVYCVGCGVDGRATLTGRAAFTPVGGFTQGEVEMRIDLNMVFKLGIDAKIKYQKDFESSLLDVGLPGLSYGIVTIGPRVSLGSRVSLLAAAEGKLLAGAEMGITNALAKLDFVNPSSSKTEGWEPYFKPVFEAEGQIMLAAELGLPVSVKCGLKIGGFDKSVGLTDEPSIKATAQAAASIGQASGGGFSAGFASTDGCTGIATQISWRNRIYVDLLGSKKDLFDTKDKVLKRGCIALPGRENPPSSSSTATPSGIPATTNVDGDTPGTTQTAIPTSTDEDEGTPLTTASSSTPSTDEQDDQDPTPEASEDSQDPSPLRLAKRQTATPPAAAIQDLTSQVKGGSTELSYTSTPIPASPYNRTDGFELSLMVDPGAETALVACGDGNVYLAGVDSLADMTFCTELFENYRDLLVGDGSGRILHYYNNTMGRVGASRLRVSDGFELPALAVPVVMVAFEGEYEGGGGTGTVDSDSSNNNSTATVGRRQEQQDQAGDDGFRFHAVDPAMELSYPAVCTYADGSMPRLFLVRDPVDGLAVLATAAVEHSITGGKVQDCFLMPVVEGKYDEDKGGYAGYGKTNETSFEYDA</sequence>
<feature type="region of interest" description="Disordered" evidence="1">
    <location>
        <begin position="38"/>
        <end position="66"/>
    </location>
</feature>
<organism evidence="4 5">
    <name type="scientific">Pyricularia oryzae</name>
    <name type="common">Rice blast fungus</name>
    <name type="synonym">Magnaporthe oryzae</name>
    <dbReference type="NCBI Taxonomy" id="318829"/>
    <lineage>
        <taxon>Eukaryota</taxon>
        <taxon>Fungi</taxon>
        <taxon>Dikarya</taxon>
        <taxon>Ascomycota</taxon>
        <taxon>Pezizomycotina</taxon>
        <taxon>Sordariomycetes</taxon>
        <taxon>Sordariomycetidae</taxon>
        <taxon>Magnaporthales</taxon>
        <taxon>Pyriculariaceae</taxon>
        <taxon>Pyricularia</taxon>
    </lineage>
</organism>
<feature type="compositionally biased region" description="Acidic residues" evidence="1">
    <location>
        <begin position="733"/>
        <end position="749"/>
    </location>
</feature>
<feature type="compositionally biased region" description="Low complexity" evidence="1">
    <location>
        <begin position="720"/>
        <end position="732"/>
    </location>
</feature>
<feature type="domain" description="DUF7029" evidence="3">
    <location>
        <begin position="113"/>
        <end position="206"/>
    </location>
</feature>
<accession>A0A4P7N2M2</accession>
<dbReference type="EMBL" id="CP034204">
    <property type="protein sequence ID" value="QBZ54154.1"/>
    <property type="molecule type" value="Genomic_DNA"/>
</dbReference>
<feature type="compositionally biased region" description="Polar residues" evidence="1">
    <location>
        <begin position="697"/>
        <end position="713"/>
    </location>
</feature>
<gene>
    <name evidence="4" type="ORF">PoMZ_09848</name>
</gene>
<feature type="region of interest" description="Disordered" evidence="1">
    <location>
        <begin position="383"/>
        <end position="406"/>
    </location>
</feature>
<evidence type="ECO:0000256" key="1">
    <source>
        <dbReference type="SAM" id="MobiDB-lite"/>
    </source>
</evidence>
<feature type="compositionally biased region" description="Gly residues" evidence="1">
    <location>
        <begin position="225"/>
        <end position="255"/>
    </location>
</feature>
<feature type="region of interest" description="Disordered" evidence="1">
    <location>
        <begin position="225"/>
        <end position="281"/>
    </location>
</feature>
<keyword evidence="2" id="KW-0732">Signal</keyword>
<dbReference type="InterPro" id="IPR054293">
    <property type="entry name" value="DUF7029"/>
</dbReference>